<name>A0A0C2W4N2_9BACL</name>
<dbReference type="Proteomes" id="UP000031950">
    <property type="component" value="Unassembled WGS sequence"/>
</dbReference>
<organism evidence="1 2">
    <name type="scientific">Jeotgalibacillus alimentarius</name>
    <dbReference type="NCBI Taxonomy" id="135826"/>
    <lineage>
        <taxon>Bacteria</taxon>
        <taxon>Bacillati</taxon>
        <taxon>Bacillota</taxon>
        <taxon>Bacilli</taxon>
        <taxon>Bacillales</taxon>
        <taxon>Caryophanaceae</taxon>
        <taxon>Jeotgalibacillus</taxon>
    </lineage>
</organism>
<dbReference type="EMBL" id="JXRQ01000015">
    <property type="protein sequence ID" value="KIL51541.1"/>
    <property type="molecule type" value="Genomic_DNA"/>
</dbReference>
<proteinExistence type="predicted"/>
<keyword evidence="2" id="KW-1185">Reference proteome</keyword>
<evidence type="ECO:0000313" key="2">
    <source>
        <dbReference type="Proteomes" id="UP000031950"/>
    </source>
</evidence>
<sequence length="37" mass="3701">MLAEGISPEAEGKVTAVEGIRAVQVAADGINSGLMES</sequence>
<gene>
    <name evidence="1" type="ORF">KP77_10530</name>
</gene>
<protein>
    <submittedName>
        <fullName evidence="1">Uncharacterized protein</fullName>
    </submittedName>
</protein>
<dbReference type="STRING" id="135826.KP77_10530"/>
<accession>A0A0C2W4N2</accession>
<comment type="caution">
    <text evidence="1">The sequence shown here is derived from an EMBL/GenBank/DDBJ whole genome shotgun (WGS) entry which is preliminary data.</text>
</comment>
<evidence type="ECO:0000313" key="1">
    <source>
        <dbReference type="EMBL" id="KIL51541.1"/>
    </source>
</evidence>
<dbReference type="AlphaFoldDB" id="A0A0C2W4N2"/>
<reference evidence="1 2" key="1">
    <citation type="submission" date="2015-01" db="EMBL/GenBank/DDBJ databases">
        <title>Genome sequence of Jeotgalibacillus alimentarius.</title>
        <authorList>
            <person name="Goh K.M."/>
            <person name="Chan K.-G."/>
            <person name="Yaakop A.S."/>
            <person name="Ee R."/>
            <person name="Gan H.M."/>
            <person name="Chan C.S."/>
        </authorList>
    </citation>
    <scope>NUCLEOTIDE SEQUENCE [LARGE SCALE GENOMIC DNA]</scope>
    <source>
        <strain evidence="1 2">YKJ-13</strain>
    </source>
</reference>
<dbReference type="PATRIC" id="fig|135826.4.peg.1048"/>